<accession>A0A0G4N7D7</accession>
<gene>
    <name evidence="2" type="ORF">BN1708_008693</name>
</gene>
<feature type="non-terminal residue" evidence="2">
    <location>
        <position position="184"/>
    </location>
</feature>
<organism evidence="2 3">
    <name type="scientific">Verticillium longisporum</name>
    <name type="common">Verticillium dahliae var. longisporum</name>
    <dbReference type="NCBI Taxonomy" id="100787"/>
    <lineage>
        <taxon>Eukaryota</taxon>
        <taxon>Fungi</taxon>
        <taxon>Dikarya</taxon>
        <taxon>Ascomycota</taxon>
        <taxon>Pezizomycotina</taxon>
        <taxon>Sordariomycetes</taxon>
        <taxon>Hypocreomycetidae</taxon>
        <taxon>Glomerellales</taxon>
        <taxon>Plectosphaerellaceae</taxon>
        <taxon>Verticillium</taxon>
    </lineage>
</organism>
<protein>
    <submittedName>
        <fullName evidence="2">Uncharacterized protein</fullName>
    </submittedName>
</protein>
<reference evidence="2 3" key="1">
    <citation type="submission" date="2015-05" db="EMBL/GenBank/DDBJ databases">
        <authorList>
            <person name="Wang D.B."/>
            <person name="Wang M."/>
        </authorList>
    </citation>
    <scope>NUCLEOTIDE SEQUENCE [LARGE SCALE GENOMIC DNA]</scope>
    <source>
        <strain evidence="2">VL1</strain>
    </source>
</reference>
<proteinExistence type="predicted"/>
<evidence type="ECO:0000256" key="1">
    <source>
        <dbReference type="SAM" id="Phobius"/>
    </source>
</evidence>
<dbReference type="PANTHER" id="PTHR42044:SF1">
    <property type="entry name" value="DUF676 DOMAIN-CONTAINING PROTEIN"/>
    <property type="match status" value="1"/>
</dbReference>
<dbReference type="STRING" id="100787.A0A0G4N7D7"/>
<dbReference type="AlphaFoldDB" id="A0A0G4N7D7"/>
<keyword evidence="3" id="KW-1185">Reference proteome</keyword>
<dbReference type="Proteomes" id="UP000044602">
    <property type="component" value="Unassembled WGS sequence"/>
</dbReference>
<evidence type="ECO:0000313" key="2">
    <source>
        <dbReference type="EMBL" id="CRK42225.1"/>
    </source>
</evidence>
<evidence type="ECO:0000313" key="3">
    <source>
        <dbReference type="Proteomes" id="UP000044602"/>
    </source>
</evidence>
<dbReference type="PANTHER" id="PTHR42044">
    <property type="entry name" value="DUF676 DOMAIN-CONTAINING PROTEIN-RELATED"/>
    <property type="match status" value="1"/>
</dbReference>
<feature type="transmembrane region" description="Helical" evidence="1">
    <location>
        <begin position="129"/>
        <end position="150"/>
    </location>
</feature>
<name>A0A0G4N7D7_VERLO</name>
<keyword evidence="1" id="KW-0812">Transmembrane</keyword>
<feature type="transmembrane region" description="Helical" evidence="1">
    <location>
        <begin position="66"/>
        <end position="83"/>
    </location>
</feature>
<keyword evidence="1" id="KW-1133">Transmembrane helix</keyword>
<keyword evidence="1" id="KW-0472">Membrane</keyword>
<dbReference type="EMBL" id="CVQH01027416">
    <property type="protein sequence ID" value="CRK42225.1"/>
    <property type="molecule type" value="Genomic_DNA"/>
</dbReference>
<sequence>MVLGPFSPSAILTRLWTRHQRHEEARSQRMRERMGSTKFFGSQVGGQTVINYAYTDLPSRLMTWDIYYFFYYSWALPWIILPLTPSDSGDLDELAVTPQNIFCIALHLVLFILQLVFVLSLPAALFFPIWMAVACWGAFLVFNWAFCLLLNGPDIEYHSDEKFAEARPEHAHEQWVFLNGVAVG</sequence>
<feature type="transmembrane region" description="Helical" evidence="1">
    <location>
        <begin position="104"/>
        <end position="123"/>
    </location>
</feature>